<dbReference type="CDD" id="cd04187">
    <property type="entry name" value="DPM1_like_bac"/>
    <property type="match status" value="1"/>
</dbReference>
<dbReference type="InterPro" id="IPR001173">
    <property type="entry name" value="Glyco_trans_2-like"/>
</dbReference>
<dbReference type="SUPFAM" id="SSF53448">
    <property type="entry name" value="Nucleotide-diphospho-sugar transferases"/>
    <property type="match status" value="1"/>
</dbReference>
<dbReference type="GO" id="GO:0005886">
    <property type="term" value="C:plasma membrane"/>
    <property type="evidence" value="ECO:0007669"/>
    <property type="project" value="TreeGrafter"/>
</dbReference>
<keyword evidence="6 7" id="KW-0472">Membrane</keyword>
<gene>
    <name evidence="9" type="ORF">BC643_1734</name>
</gene>
<keyword evidence="2 9" id="KW-0328">Glycosyltransferase</keyword>
<proteinExistence type="predicted"/>
<dbReference type="Proteomes" id="UP000283387">
    <property type="component" value="Unassembled WGS sequence"/>
</dbReference>
<evidence type="ECO:0000256" key="4">
    <source>
        <dbReference type="ARBA" id="ARBA00022692"/>
    </source>
</evidence>
<evidence type="ECO:0000313" key="9">
    <source>
        <dbReference type="EMBL" id="RKD91381.1"/>
    </source>
</evidence>
<sequence>MIPCYNEEAAIESFYTELVRQLPDDYQFEIILVDDGSKDGTLNCIKNLAEQDEHVSYISFSRNFGHQNALKAGFDHASGDCAICMDADLQHPPELIKTFIEKWEEGHDIVHSIRTDESTIGKRKKYSSKVFYKILNHFSDVEIQSGMADFRLIDRKVLDQLTNFSENFIFYRGLFPWMGFRQTSISYVANERIAGQTKYTFGKMVRFASIGLTSFSVKPLRYSIYLGLLFAFLAFTYLIYAVLVYLFTDWAITGWTSLVVSIMFFGGINLIMLGVIGEYLGKLFIESKRRPNYLVAESNLNKR</sequence>
<evidence type="ECO:0000256" key="6">
    <source>
        <dbReference type="ARBA" id="ARBA00023136"/>
    </source>
</evidence>
<name>A0A419W7C2_9BACT</name>
<evidence type="ECO:0000256" key="1">
    <source>
        <dbReference type="ARBA" id="ARBA00004141"/>
    </source>
</evidence>
<dbReference type="InterPro" id="IPR050256">
    <property type="entry name" value="Glycosyltransferase_2"/>
</dbReference>
<feature type="domain" description="Glycosyltransferase 2-like" evidence="8">
    <location>
        <begin position="2"/>
        <end position="161"/>
    </location>
</feature>
<keyword evidence="10" id="KW-1185">Reference proteome</keyword>
<dbReference type="Gene3D" id="3.90.550.10">
    <property type="entry name" value="Spore Coat Polysaccharide Biosynthesis Protein SpsA, Chain A"/>
    <property type="match status" value="1"/>
</dbReference>
<keyword evidence="5 7" id="KW-1133">Transmembrane helix</keyword>
<organism evidence="9 10">
    <name type="scientific">Mangrovibacterium diazotrophicum</name>
    <dbReference type="NCBI Taxonomy" id="1261403"/>
    <lineage>
        <taxon>Bacteria</taxon>
        <taxon>Pseudomonadati</taxon>
        <taxon>Bacteroidota</taxon>
        <taxon>Bacteroidia</taxon>
        <taxon>Marinilabiliales</taxon>
        <taxon>Prolixibacteraceae</taxon>
        <taxon>Mangrovibacterium</taxon>
    </lineage>
</organism>
<protein>
    <submittedName>
        <fullName evidence="9">Dolichol-phosphate mannosyltransferase</fullName>
    </submittedName>
</protein>
<dbReference type="Pfam" id="PF00535">
    <property type="entry name" value="Glycos_transf_2"/>
    <property type="match status" value="1"/>
</dbReference>
<dbReference type="AlphaFoldDB" id="A0A419W7C2"/>
<dbReference type="InterPro" id="IPR029044">
    <property type="entry name" value="Nucleotide-diphossugar_trans"/>
</dbReference>
<evidence type="ECO:0000259" key="8">
    <source>
        <dbReference type="Pfam" id="PF00535"/>
    </source>
</evidence>
<evidence type="ECO:0000256" key="5">
    <source>
        <dbReference type="ARBA" id="ARBA00022989"/>
    </source>
</evidence>
<dbReference type="EMBL" id="RAPN01000001">
    <property type="protein sequence ID" value="RKD91381.1"/>
    <property type="molecule type" value="Genomic_DNA"/>
</dbReference>
<feature type="transmembrane region" description="Helical" evidence="7">
    <location>
        <begin position="259"/>
        <end position="280"/>
    </location>
</feature>
<accession>A0A419W7C2</accession>
<dbReference type="PANTHER" id="PTHR48090">
    <property type="entry name" value="UNDECAPRENYL-PHOSPHATE 4-DEOXY-4-FORMAMIDO-L-ARABINOSE TRANSFERASE-RELATED"/>
    <property type="match status" value="1"/>
</dbReference>
<evidence type="ECO:0000256" key="7">
    <source>
        <dbReference type="SAM" id="Phobius"/>
    </source>
</evidence>
<dbReference type="GO" id="GO:0016757">
    <property type="term" value="F:glycosyltransferase activity"/>
    <property type="evidence" value="ECO:0007669"/>
    <property type="project" value="UniProtKB-KW"/>
</dbReference>
<comment type="caution">
    <text evidence="9">The sequence shown here is derived from an EMBL/GenBank/DDBJ whole genome shotgun (WGS) entry which is preliminary data.</text>
</comment>
<evidence type="ECO:0000313" key="10">
    <source>
        <dbReference type="Proteomes" id="UP000283387"/>
    </source>
</evidence>
<keyword evidence="3 9" id="KW-0808">Transferase</keyword>
<comment type="subcellular location">
    <subcellularLocation>
        <location evidence="1">Membrane</location>
        <topology evidence="1">Multi-pass membrane protein</topology>
    </subcellularLocation>
</comment>
<evidence type="ECO:0000256" key="2">
    <source>
        <dbReference type="ARBA" id="ARBA00022676"/>
    </source>
</evidence>
<evidence type="ECO:0000256" key="3">
    <source>
        <dbReference type="ARBA" id="ARBA00022679"/>
    </source>
</evidence>
<feature type="transmembrane region" description="Helical" evidence="7">
    <location>
        <begin position="224"/>
        <end position="247"/>
    </location>
</feature>
<reference evidence="9 10" key="1">
    <citation type="submission" date="2018-09" db="EMBL/GenBank/DDBJ databases">
        <title>Genomic Encyclopedia of Archaeal and Bacterial Type Strains, Phase II (KMG-II): from individual species to whole genera.</title>
        <authorList>
            <person name="Goeker M."/>
        </authorList>
    </citation>
    <scope>NUCLEOTIDE SEQUENCE [LARGE SCALE GENOMIC DNA]</scope>
    <source>
        <strain evidence="9 10">DSM 27148</strain>
    </source>
</reference>
<keyword evidence="4 7" id="KW-0812">Transmembrane</keyword>
<dbReference type="PANTHER" id="PTHR48090:SF1">
    <property type="entry name" value="PROPHAGE BACTOPRENOL GLUCOSYL TRANSFERASE HOMOLOG"/>
    <property type="match status" value="1"/>
</dbReference>